<dbReference type="EMBL" id="VNHY01000001">
    <property type="protein sequence ID" value="TYP95043.1"/>
    <property type="molecule type" value="Genomic_DNA"/>
</dbReference>
<comment type="caution">
    <text evidence="3">The sequence shown here is derived from an EMBL/GenBank/DDBJ whole genome shotgun (WGS) entry which is preliminary data.</text>
</comment>
<feature type="transmembrane region" description="Helical" evidence="1">
    <location>
        <begin position="88"/>
        <end position="106"/>
    </location>
</feature>
<gene>
    <name evidence="3" type="ORF">LX73_0338</name>
</gene>
<dbReference type="Pfam" id="PF18935">
    <property type="entry name" value="DUF5683"/>
    <property type="match status" value="1"/>
</dbReference>
<dbReference type="Proteomes" id="UP000324595">
    <property type="component" value="Unassembled WGS sequence"/>
</dbReference>
<evidence type="ECO:0000259" key="2">
    <source>
        <dbReference type="Pfam" id="PF18935"/>
    </source>
</evidence>
<evidence type="ECO:0000313" key="3">
    <source>
        <dbReference type="EMBL" id="TYP95043.1"/>
    </source>
</evidence>
<name>A0A5D3YPY6_9BACT</name>
<evidence type="ECO:0000256" key="1">
    <source>
        <dbReference type="SAM" id="Phobius"/>
    </source>
</evidence>
<keyword evidence="1" id="KW-1133">Transmembrane helix</keyword>
<keyword evidence="4" id="KW-1185">Reference proteome</keyword>
<keyword evidence="1" id="KW-0472">Membrane</keyword>
<organism evidence="3 4">
    <name type="scientific">Fodinibius salinus</name>
    <dbReference type="NCBI Taxonomy" id="860790"/>
    <lineage>
        <taxon>Bacteria</taxon>
        <taxon>Pseudomonadati</taxon>
        <taxon>Balneolota</taxon>
        <taxon>Balneolia</taxon>
        <taxon>Balneolales</taxon>
        <taxon>Balneolaceae</taxon>
        <taxon>Fodinibius</taxon>
    </lineage>
</organism>
<reference evidence="3 4" key="1">
    <citation type="submission" date="2019-07" db="EMBL/GenBank/DDBJ databases">
        <title>Genomic Encyclopedia of Archaeal and Bacterial Type Strains, Phase II (KMG-II): from individual species to whole genera.</title>
        <authorList>
            <person name="Goeker M."/>
        </authorList>
    </citation>
    <scope>NUCLEOTIDE SEQUENCE [LARGE SCALE GENOMIC DNA]</scope>
    <source>
        <strain evidence="3 4">DSM 21935</strain>
    </source>
</reference>
<dbReference type="AlphaFoldDB" id="A0A5D3YPY6"/>
<feature type="transmembrane region" description="Helical" evidence="1">
    <location>
        <begin position="161"/>
        <end position="183"/>
    </location>
</feature>
<accession>A0A5D3YPY6</accession>
<evidence type="ECO:0000313" key="4">
    <source>
        <dbReference type="Proteomes" id="UP000324595"/>
    </source>
</evidence>
<proteinExistence type="predicted"/>
<keyword evidence="1" id="KW-0812">Transmembrane</keyword>
<protein>
    <recommendedName>
        <fullName evidence="2">DUF5683 domain-containing protein</fullName>
    </recommendedName>
</protein>
<feature type="domain" description="DUF5683" evidence="2">
    <location>
        <begin position="65"/>
        <end position="216"/>
    </location>
</feature>
<sequence>MNSIACSICLILFLSLSLVGVLATTGYSQSPISAKENFLASQLQNPTYFNAATDTTWSDRNPGLPNPKSVMFKSMMIPGWGQVANDQIWKVPIVYGLLGGLGWYSVRMTKRYHDYRAAFYNLNPKTPDDMKFGPTPGYISQNANTEQLRSIRNKFRNRRDLIYVGIFLAYGLNIVDAFVYAHMRSFDVSDDLSLRTNIGPTVTAQAAPGFSLSIDFVTR</sequence>
<dbReference type="InterPro" id="IPR043738">
    <property type="entry name" value="DUF5683"/>
</dbReference>